<dbReference type="InterPro" id="IPR035892">
    <property type="entry name" value="C2_domain_sf"/>
</dbReference>
<evidence type="ECO:0000256" key="2">
    <source>
        <dbReference type="SAM" id="Phobius"/>
    </source>
</evidence>
<dbReference type="GO" id="GO:0001786">
    <property type="term" value="F:phosphatidylserine binding"/>
    <property type="evidence" value="ECO:0007669"/>
    <property type="project" value="TreeGrafter"/>
</dbReference>
<keyword evidence="2" id="KW-0472">Membrane</keyword>
<evidence type="ECO:0000256" key="1">
    <source>
        <dbReference type="ARBA" id="ARBA00006996"/>
    </source>
</evidence>
<dbReference type="PANTHER" id="PTHR10024">
    <property type="entry name" value="SYNAPTOTAGMIN"/>
    <property type="match status" value="1"/>
</dbReference>
<dbReference type="PANTHER" id="PTHR10024:SF351">
    <property type="entry name" value="SYNAPTOTAGMIN-4-LIKE"/>
    <property type="match status" value="1"/>
</dbReference>
<dbReference type="Proteomes" id="UP000504624">
    <property type="component" value="Unplaced"/>
</dbReference>
<dbReference type="GO" id="GO:0098793">
    <property type="term" value="C:presynapse"/>
    <property type="evidence" value="ECO:0007669"/>
    <property type="project" value="GOC"/>
</dbReference>
<dbReference type="GO" id="GO:0005509">
    <property type="term" value="F:calcium ion binding"/>
    <property type="evidence" value="ECO:0007669"/>
    <property type="project" value="TreeGrafter"/>
</dbReference>
<gene>
    <name evidence="5" type="primary">LOC108498254</name>
</gene>
<dbReference type="Pfam" id="PF00168">
    <property type="entry name" value="C2"/>
    <property type="match status" value="2"/>
</dbReference>
<dbReference type="GO" id="GO:0006906">
    <property type="term" value="P:vesicle fusion"/>
    <property type="evidence" value="ECO:0007669"/>
    <property type="project" value="TreeGrafter"/>
</dbReference>
<dbReference type="GO" id="GO:0005544">
    <property type="term" value="F:calcium-dependent phospholipid binding"/>
    <property type="evidence" value="ECO:0007669"/>
    <property type="project" value="TreeGrafter"/>
</dbReference>
<dbReference type="InterPro" id="IPR000008">
    <property type="entry name" value="C2_dom"/>
</dbReference>
<feature type="domain" description="C2" evidence="3">
    <location>
        <begin position="108"/>
        <end position="229"/>
    </location>
</feature>
<dbReference type="GO" id="GO:0048791">
    <property type="term" value="P:calcium ion-regulated exocytosis of neurotransmitter"/>
    <property type="evidence" value="ECO:0007669"/>
    <property type="project" value="TreeGrafter"/>
</dbReference>
<feature type="domain" description="C2" evidence="3">
    <location>
        <begin position="306"/>
        <end position="439"/>
    </location>
</feature>
<dbReference type="GO" id="GO:0070382">
    <property type="term" value="C:exocytic vesicle"/>
    <property type="evidence" value="ECO:0007669"/>
    <property type="project" value="TreeGrafter"/>
</dbReference>
<dbReference type="PROSITE" id="PS50004">
    <property type="entry name" value="C2"/>
    <property type="match status" value="2"/>
</dbReference>
<organism evidence="4 5">
    <name type="scientific">Lepidothrix coronata</name>
    <name type="common">blue-crowned manakin</name>
    <dbReference type="NCBI Taxonomy" id="321398"/>
    <lineage>
        <taxon>Eukaryota</taxon>
        <taxon>Metazoa</taxon>
        <taxon>Chordata</taxon>
        <taxon>Craniata</taxon>
        <taxon>Vertebrata</taxon>
        <taxon>Euteleostomi</taxon>
        <taxon>Archelosauria</taxon>
        <taxon>Archosauria</taxon>
        <taxon>Dinosauria</taxon>
        <taxon>Saurischia</taxon>
        <taxon>Theropoda</taxon>
        <taxon>Coelurosauria</taxon>
        <taxon>Aves</taxon>
        <taxon>Neognathae</taxon>
        <taxon>Neoaves</taxon>
        <taxon>Telluraves</taxon>
        <taxon>Australaves</taxon>
        <taxon>Passeriformes</taxon>
        <taxon>Pipridae</taxon>
        <taxon>Lepidothrix</taxon>
    </lineage>
</organism>
<name>A0A6J0HCQ7_9PASS</name>
<evidence type="ECO:0000259" key="3">
    <source>
        <dbReference type="PROSITE" id="PS50004"/>
    </source>
</evidence>
<keyword evidence="2" id="KW-0812">Transmembrane</keyword>
<dbReference type="GeneID" id="108498254"/>
<dbReference type="RefSeq" id="XP_017672222.1">
    <property type="nucleotide sequence ID" value="XM_017816733.1"/>
</dbReference>
<dbReference type="GO" id="GO:0000149">
    <property type="term" value="F:SNARE binding"/>
    <property type="evidence" value="ECO:0007669"/>
    <property type="project" value="TreeGrafter"/>
</dbReference>
<dbReference type="Gene3D" id="2.60.40.150">
    <property type="entry name" value="C2 domain"/>
    <property type="match status" value="2"/>
</dbReference>
<dbReference type="GO" id="GO:0030276">
    <property type="term" value="F:clathrin binding"/>
    <property type="evidence" value="ECO:0007669"/>
    <property type="project" value="TreeGrafter"/>
</dbReference>
<dbReference type="SUPFAM" id="SSF49562">
    <property type="entry name" value="C2 domain (Calcium/lipid-binding domain, CaLB)"/>
    <property type="match status" value="2"/>
</dbReference>
<dbReference type="GO" id="GO:0030424">
    <property type="term" value="C:axon"/>
    <property type="evidence" value="ECO:0007669"/>
    <property type="project" value="TreeGrafter"/>
</dbReference>
<dbReference type="AlphaFoldDB" id="A0A6J0HCQ7"/>
<feature type="transmembrane region" description="Helical" evidence="2">
    <location>
        <begin position="6"/>
        <end position="31"/>
    </location>
</feature>
<evidence type="ECO:0000313" key="4">
    <source>
        <dbReference type="Proteomes" id="UP000504624"/>
    </source>
</evidence>
<proteinExistence type="inferred from homology"/>
<sequence length="512" mass="56819">MPEAVHLQIFLGAGLSLLCLSILLGCAMCWWHRRRPSPHPSREWAAMELGPALPARTVPVPIQQQYEEMAGEVLAGAWQRRCTVSGAKLLRNKESPLVHPVAGSPLPSEQRPRLHCDLSYSPPEAILTVTILGVSHLPKGLQDDRGSYVKVYLVPRLPACQRVAVRRRSLRPAPLEPCQFGPYSPEELSSFTLRFAVYARSRSLGDSFVGEVLFPCAQASWDPQASSGYTWELASTKTKLRKSPKTPREEAEPPEASPVIPVVGSIVVQVPVSWRRFHGVSCSLLPFQCLRAHNRSCSVLSSSPKSLGQLFLLLQYQALASRIKVLVRKAQDLGRLSRMPGTPGHYIIIHLYHNGCVIDTKETKSISGYNPVWNKPFLFNIPAGDIQQQELALEFIVMQVRWMEVTMAMKVTWISCAPAPGRLSPQRSHFLMPTGDCWGGITLFGMMESHQPCPISPLLPQAHLHTRGSALGCVRVGPRAPGTGLLHWRDMCSQGPLESEQWHQIQPNTPRP</sequence>
<evidence type="ECO:0000313" key="5">
    <source>
        <dbReference type="RefSeq" id="XP_017672222.1"/>
    </source>
</evidence>
<protein>
    <submittedName>
        <fullName evidence="5">Uncharacterized protein LOC108498254</fullName>
    </submittedName>
</protein>
<accession>A0A6J0HCQ7</accession>
<comment type="similarity">
    <text evidence="1">Belongs to the synaptotagmin family.</text>
</comment>
<reference evidence="5" key="1">
    <citation type="submission" date="2025-08" db="UniProtKB">
        <authorList>
            <consortium name="RefSeq"/>
        </authorList>
    </citation>
    <scope>IDENTIFICATION</scope>
</reference>
<keyword evidence="4" id="KW-1185">Reference proteome</keyword>
<keyword evidence="2" id="KW-1133">Transmembrane helix</keyword>
<dbReference type="OrthoDB" id="5915960at2759"/>
<dbReference type="GO" id="GO:0005886">
    <property type="term" value="C:plasma membrane"/>
    <property type="evidence" value="ECO:0007669"/>
    <property type="project" value="TreeGrafter"/>
</dbReference>